<feature type="chain" id="PRO_5003553763" description="RagB/SusD domain-containing protein" evidence="6">
    <location>
        <begin position="26"/>
        <end position="591"/>
    </location>
</feature>
<protein>
    <recommendedName>
        <fullName evidence="11">RagB/SusD domain-containing protein</fullName>
    </recommendedName>
</protein>
<evidence type="ECO:0000256" key="6">
    <source>
        <dbReference type="SAM" id="SignalP"/>
    </source>
</evidence>
<dbReference type="InterPro" id="IPR012944">
    <property type="entry name" value="SusD_RagB_dom"/>
</dbReference>
<dbReference type="GO" id="GO:0009279">
    <property type="term" value="C:cell outer membrane"/>
    <property type="evidence" value="ECO:0007669"/>
    <property type="project" value="UniProtKB-SubCell"/>
</dbReference>
<dbReference type="Pfam" id="PF07980">
    <property type="entry name" value="SusD_RagB"/>
    <property type="match status" value="1"/>
</dbReference>
<dbReference type="HOGENOM" id="CLU_015553_1_4_10"/>
<name>H1Q408_9BACT</name>
<evidence type="ECO:0000313" key="10">
    <source>
        <dbReference type="Proteomes" id="UP000016023"/>
    </source>
</evidence>
<gene>
    <name evidence="9" type="ORF">HMPREF9140_01646</name>
</gene>
<dbReference type="InterPro" id="IPR011990">
    <property type="entry name" value="TPR-like_helical_dom_sf"/>
</dbReference>
<feature type="domain" description="RagB/SusD" evidence="7">
    <location>
        <begin position="375"/>
        <end position="582"/>
    </location>
</feature>
<keyword evidence="4" id="KW-0472">Membrane</keyword>
<evidence type="ECO:0000313" key="9">
    <source>
        <dbReference type="EMBL" id="EHO68074.1"/>
    </source>
</evidence>
<feature type="signal peptide" evidence="6">
    <location>
        <begin position="1"/>
        <end position="25"/>
    </location>
</feature>
<comment type="similarity">
    <text evidence="2">Belongs to the SusD family.</text>
</comment>
<dbReference type="Gene3D" id="1.25.40.390">
    <property type="match status" value="1"/>
</dbReference>
<accession>H1Q408</accession>
<dbReference type="RefSeq" id="WP_006953174.1">
    <property type="nucleotide sequence ID" value="NZ_JH594523.1"/>
</dbReference>
<dbReference type="Pfam" id="PF14322">
    <property type="entry name" value="SusD-like_3"/>
    <property type="match status" value="1"/>
</dbReference>
<evidence type="ECO:0000256" key="2">
    <source>
        <dbReference type="ARBA" id="ARBA00006275"/>
    </source>
</evidence>
<dbReference type="InterPro" id="IPR033985">
    <property type="entry name" value="SusD-like_N"/>
</dbReference>
<dbReference type="EMBL" id="AGWK01000043">
    <property type="protein sequence ID" value="EHO68074.1"/>
    <property type="molecule type" value="Genomic_DNA"/>
</dbReference>
<feature type="domain" description="SusD-like N-terminal" evidence="8">
    <location>
        <begin position="23"/>
        <end position="218"/>
    </location>
</feature>
<keyword evidence="10" id="KW-1185">Reference proteome</keyword>
<dbReference type="PROSITE" id="PS51257">
    <property type="entry name" value="PROKAR_LIPOPROTEIN"/>
    <property type="match status" value="1"/>
</dbReference>
<dbReference type="Proteomes" id="UP000016023">
    <property type="component" value="Unassembled WGS sequence"/>
</dbReference>
<evidence type="ECO:0000256" key="1">
    <source>
        <dbReference type="ARBA" id="ARBA00004442"/>
    </source>
</evidence>
<evidence type="ECO:0000256" key="4">
    <source>
        <dbReference type="ARBA" id="ARBA00023136"/>
    </source>
</evidence>
<dbReference type="STRING" id="883158.HMPREF9140_01646"/>
<keyword evidence="5" id="KW-0998">Cell outer membrane</keyword>
<proteinExistence type="inferred from homology"/>
<comment type="caution">
    <text evidence="9">The sequence shown here is derived from an EMBL/GenBank/DDBJ whole genome shotgun (WGS) entry which is preliminary data.</text>
</comment>
<comment type="subcellular location">
    <subcellularLocation>
        <location evidence="1">Cell outer membrane</location>
    </subcellularLocation>
</comment>
<keyword evidence="3 6" id="KW-0732">Signal</keyword>
<dbReference type="eggNOG" id="COG0446">
    <property type="taxonomic scope" value="Bacteria"/>
</dbReference>
<evidence type="ECO:0000256" key="5">
    <source>
        <dbReference type="ARBA" id="ARBA00023237"/>
    </source>
</evidence>
<dbReference type="SUPFAM" id="SSF48452">
    <property type="entry name" value="TPR-like"/>
    <property type="match status" value="1"/>
</dbReference>
<dbReference type="AlphaFoldDB" id="H1Q408"/>
<evidence type="ECO:0008006" key="11">
    <source>
        <dbReference type="Google" id="ProtNLM"/>
    </source>
</evidence>
<evidence type="ECO:0000256" key="3">
    <source>
        <dbReference type="ARBA" id="ARBA00022729"/>
    </source>
</evidence>
<organism evidence="9 10">
    <name type="scientific">Prevotella micans F0438</name>
    <dbReference type="NCBI Taxonomy" id="883158"/>
    <lineage>
        <taxon>Bacteria</taxon>
        <taxon>Pseudomonadati</taxon>
        <taxon>Bacteroidota</taxon>
        <taxon>Bacteroidia</taxon>
        <taxon>Bacteroidales</taxon>
        <taxon>Prevotellaceae</taxon>
        <taxon>Prevotella</taxon>
    </lineage>
</organism>
<sequence length="591" mass="65343">MKQIGYYIGAAAIALGAFTSCTLDAENYTEKSTQNFPKTKNDIAQGLAGIYQNLNKATATPQTTFLFYSHLASDEVLGGGGPNDKLMQAMDLLMNFGTDMTNEFFIQRYIGINRANSLLDALKNMQLNATEKAQADGEARFLRAYYYYELASMYGRIPLTITSEAAKPVQATPAQIWGQILLDLKTAIDEMPAQNTSTTRIGHVDKYAAEALLGRCWLFYTGMYCNGDQLADMTSTNYNPLTEVTLPDGSKLTKADVIAYIDDCVNNSGYTLVPDFRNLWAYTNRCTVEDYDYTKGKNLKWAEDDNAVNPESMFAIKFSKYADWNDSNIGYSNQYALFFGVRGQGTNERTFPFGSGWGAGPVSPALVNDWTVTEPNDVRMKASLVAATDEYPSYALGGGGEYIQETGIYGKKVMPVTAKKSDGTISVSFANIMYGTDNWKGNAENFQLNNINDLVLIRFAEVLLMQSELKEDVTGINRVRARAGLTPIAAYSLEALQNERRHELAFEFLRWNDIRRWHIAATALEKQNGVKIYNNGQQTNNTPHGGGYAARYNATAGFAKIPESQIPLAAGADGHIDQNPGWAGGSDYNQW</sequence>
<dbReference type="PATRIC" id="fig|883158.3.peg.1650"/>
<evidence type="ECO:0000259" key="7">
    <source>
        <dbReference type="Pfam" id="PF07980"/>
    </source>
</evidence>
<evidence type="ECO:0000259" key="8">
    <source>
        <dbReference type="Pfam" id="PF14322"/>
    </source>
</evidence>
<reference evidence="9 10" key="1">
    <citation type="submission" date="2011-12" db="EMBL/GenBank/DDBJ databases">
        <title>The Genome Sequence of Prevotella micans F0438.</title>
        <authorList>
            <consortium name="The Broad Institute Genome Sequencing Platform"/>
            <person name="Earl A."/>
            <person name="Ward D."/>
            <person name="Feldgarden M."/>
            <person name="Gevers D."/>
            <person name="Izard J."/>
            <person name="Baranova O.V."/>
            <person name="Blanton J.M."/>
            <person name="Wade W.G."/>
            <person name="Dewhirst F.E."/>
            <person name="Young S.K."/>
            <person name="Zeng Q."/>
            <person name="Gargeya S."/>
            <person name="Fitzgerald M."/>
            <person name="Haas B."/>
            <person name="Abouelleil A."/>
            <person name="Alvarado L."/>
            <person name="Arachchi H.M."/>
            <person name="Berlin A."/>
            <person name="Chapman S.B."/>
            <person name="Gearin G."/>
            <person name="Goldberg J."/>
            <person name="Griggs A."/>
            <person name="Gujja S."/>
            <person name="Hansen M."/>
            <person name="Heiman D."/>
            <person name="Howarth C."/>
            <person name="Larimer J."/>
            <person name="Lui A."/>
            <person name="MacDonald P.J.P."/>
            <person name="McCowen C."/>
            <person name="Montmayeur A."/>
            <person name="Murphy C."/>
            <person name="Neiman D."/>
            <person name="Pearson M."/>
            <person name="Priest M."/>
            <person name="Roberts A."/>
            <person name="Saif S."/>
            <person name="Shea T."/>
            <person name="Sisk P."/>
            <person name="Stolte C."/>
            <person name="Sykes S."/>
            <person name="Wortman J."/>
            <person name="Nusbaum C."/>
            <person name="Birren B."/>
        </authorList>
    </citation>
    <scope>NUCLEOTIDE SEQUENCE [LARGE SCALE GENOMIC DNA]</scope>
    <source>
        <strain evidence="9 10">F0438</strain>
    </source>
</reference>